<evidence type="ECO:0000313" key="1">
    <source>
        <dbReference type="EMBL" id="GEP43095.1"/>
    </source>
</evidence>
<reference evidence="1 2" key="1">
    <citation type="submission" date="2019-07" db="EMBL/GenBank/DDBJ databases">
        <title>Whole genome shotgun sequence of Brevifollis gellanilyticus NBRC 108608.</title>
        <authorList>
            <person name="Hosoyama A."/>
            <person name="Uohara A."/>
            <person name="Ohji S."/>
            <person name="Ichikawa N."/>
        </authorList>
    </citation>
    <scope>NUCLEOTIDE SEQUENCE [LARGE SCALE GENOMIC DNA]</scope>
    <source>
        <strain evidence="1 2">NBRC 108608</strain>
    </source>
</reference>
<dbReference type="RefSeq" id="WP_146850675.1">
    <property type="nucleotide sequence ID" value="NZ_BKAG01000014.1"/>
</dbReference>
<dbReference type="AlphaFoldDB" id="A0A512M8P8"/>
<gene>
    <name evidence="1" type="ORF">BGE01nite_23860</name>
</gene>
<sequence>MQRHITVIIASVSLILCVLSCGKSHPVPVKANQGQIVVEWDHGLTLKSAEYRLNGELIGRGSKAFEVLMAKLKDLPNNRIILFRVPYDIASAIKELDGDFECLPLRHDSSEKAKFDQLFAQKQLSFEVEMYDPIEFLSPEATNWLSSK</sequence>
<organism evidence="1 2">
    <name type="scientific">Brevifollis gellanilyticus</name>
    <dbReference type="NCBI Taxonomy" id="748831"/>
    <lineage>
        <taxon>Bacteria</taxon>
        <taxon>Pseudomonadati</taxon>
        <taxon>Verrucomicrobiota</taxon>
        <taxon>Verrucomicrobiia</taxon>
        <taxon>Verrucomicrobiales</taxon>
        <taxon>Verrucomicrobiaceae</taxon>
    </lineage>
</organism>
<evidence type="ECO:0000313" key="2">
    <source>
        <dbReference type="Proteomes" id="UP000321577"/>
    </source>
</evidence>
<accession>A0A512M8P8</accession>
<keyword evidence="2" id="KW-1185">Reference proteome</keyword>
<proteinExistence type="predicted"/>
<dbReference type="Proteomes" id="UP000321577">
    <property type="component" value="Unassembled WGS sequence"/>
</dbReference>
<protein>
    <submittedName>
        <fullName evidence="1">Uncharacterized protein</fullName>
    </submittedName>
</protein>
<dbReference type="EMBL" id="BKAG01000014">
    <property type="protein sequence ID" value="GEP43095.1"/>
    <property type="molecule type" value="Genomic_DNA"/>
</dbReference>
<name>A0A512M8P8_9BACT</name>
<comment type="caution">
    <text evidence="1">The sequence shown here is derived from an EMBL/GenBank/DDBJ whole genome shotgun (WGS) entry which is preliminary data.</text>
</comment>